<keyword evidence="1" id="KW-1133">Transmembrane helix</keyword>
<comment type="caution">
    <text evidence="2">The sequence shown here is derived from an EMBL/GenBank/DDBJ whole genome shotgun (WGS) entry which is preliminary data.</text>
</comment>
<evidence type="ECO:0000256" key="1">
    <source>
        <dbReference type="SAM" id="Phobius"/>
    </source>
</evidence>
<dbReference type="Proteomes" id="UP000887458">
    <property type="component" value="Unassembled WGS sequence"/>
</dbReference>
<evidence type="ECO:0000313" key="2">
    <source>
        <dbReference type="EMBL" id="KAH9423471.1"/>
    </source>
</evidence>
<feature type="transmembrane region" description="Helical" evidence="1">
    <location>
        <begin position="85"/>
        <end position="109"/>
    </location>
</feature>
<feature type="non-terminal residue" evidence="2">
    <location>
        <position position="1"/>
    </location>
</feature>
<keyword evidence="1" id="KW-0472">Membrane</keyword>
<organism evidence="2 3">
    <name type="scientific">Dermatophagoides pteronyssinus</name>
    <name type="common">European house dust mite</name>
    <dbReference type="NCBI Taxonomy" id="6956"/>
    <lineage>
        <taxon>Eukaryota</taxon>
        <taxon>Metazoa</taxon>
        <taxon>Ecdysozoa</taxon>
        <taxon>Arthropoda</taxon>
        <taxon>Chelicerata</taxon>
        <taxon>Arachnida</taxon>
        <taxon>Acari</taxon>
        <taxon>Acariformes</taxon>
        <taxon>Sarcoptiformes</taxon>
        <taxon>Astigmata</taxon>
        <taxon>Psoroptidia</taxon>
        <taxon>Analgoidea</taxon>
        <taxon>Pyroglyphidae</taxon>
        <taxon>Dermatophagoidinae</taxon>
        <taxon>Dermatophagoides</taxon>
    </lineage>
</organism>
<reference evidence="2 3" key="1">
    <citation type="journal article" date="2018" name="J. Allergy Clin. Immunol.">
        <title>High-quality assembly of Dermatophagoides pteronyssinus genome and transcriptome reveals a wide range of novel allergens.</title>
        <authorList>
            <person name="Liu X.Y."/>
            <person name="Yang K.Y."/>
            <person name="Wang M.Q."/>
            <person name="Kwok J.S."/>
            <person name="Zeng X."/>
            <person name="Yang Z."/>
            <person name="Xiao X.J."/>
            <person name="Lau C.P."/>
            <person name="Li Y."/>
            <person name="Huang Z.M."/>
            <person name="Ba J.G."/>
            <person name="Yim A.K."/>
            <person name="Ouyang C.Y."/>
            <person name="Ngai S.M."/>
            <person name="Chan T.F."/>
            <person name="Leung E.L."/>
            <person name="Liu L."/>
            <person name="Liu Z.G."/>
            <person name="Tsui S.K."/>
        </authorList>
    </citation>
    <scope>NUCLEOTIDE SEQUENCE [LARGE SCALE GENOMIC DNA]</scope>
    <source>
        <strain evidence="2">Derp</strain>
    </source>
</reference>
<protein>
    <submittedName>
        <fullName evidence="2">Uncharacterized protein</fullName>
    </submittedName>
</protein>
<evidence type="ECO:0000313" key="3">
    <source>
        <dbReference type="Proteomes" id="UP000887458"/>
    </source>
</evidence>
<sequence length="195" mass="21050">VKHKVNASLTRIVCCVVRDGERDDLVRRIDRFIVGVFVFVIDCIVVFGQRFILRNNFSNNVFISNDLIVSCRFGDDDVFGDDDDVFGVFIPAIHLIISFLLESFVLIVFGSIKSNVCPPGLVVFIVIIVERVFAENLNAEILAINGNCSFPFVGIASTTDKGGSALTSESGACFAPLSITGTCSASLGRTSACSP</sequence>
<proteinExistence type="predicted"/>
<accession>A0ABQ8JLI2</accession>
<feature type="transmembrane region" description="Helical" evidence="1">
    <location>
        <begin position="32"/>
        <end position="52"/>
    </location>
</feature>
<dbReference type="EMBL" id="NJHN03000032">
    <property type="protein sequence ID" value="KAH9423471.1"/>
    <property type="molecule type" value="Genomic_DNA"/>
</dbReference>
<gene>
    <name evidence="2" type="ORF">DERP_003750</name>
</gene>
<name>A0ABQ8JLI2_DERPT</name>
<keyword evidence="3" id="KW-1185">Reference proteome</keyword>
<reference evidence="2 3" key="2">
    <citation type="journal article" date="2022" name="Mol. Biol. Evol.">
        <title>Comparative Genomics Reveals Insights into the Divergent Evolution of Astigmatic Mites and Household Pest Adaptations.</title>
        <authorList>
            <person name="Xiong Q."/>
            <person name="Wan A.T."/>
            <person name="Liu X."/>
            <person name="Fung C.S."/>
            <person name="Xiao X."/>
            <person name="Malainual N."/>
            <person name="Hou J."/>
            <person name="Wang L."/>
            <person name="Wang M."/>
            <person name="Yang K.Y."/>
            <person name="Cui Y."/>
            <person name="Leung E.L."/>
            <person name="Nong W."/>
            <person name="Shin S.K."/>
            <person name="Au S.W."/>
            <person name="Jeong K.Y."/>
            <person name="Chew F.T."/>
            <person name="Hui J.H."/>
            <person name="Leung T.F."/>
            <person name="Tungtrongchitr A."/>
            <person name="Zhong N."/>
            <person name="Liu Z."/>
            <person name="Tsui S.K."/>
        </authorList>
    </citation>
    <scope>NUCLEOTIDE SEQUENCE [LARGE SCALE GENOMIC DNA]</scope>
    <source>
        <strain evidence="2">Derp</strain>
    </source>
</reference>
<keyword evidence="1" id="KW-0812">Transmembrane</keyword>